<proteinExistence type="inferred from homology"/>
<dbReference type="Pfam" id="PF00078">
    <property type="entry name" value="RVT_1"/>
    <property type="match status" value="1"/>
</dbReference>
<sequence>MAKSRFLDGVAPPGSREAGRPAGLGALSSGSSPPPPRSGVQRGTVRISGESSDSRVPSTRGACRASRGRRGRPCCCDTRIAQHDRRETEAKTVYTNDDDKHCFPEFIRSSKRERKSQQTFHDLSSDSGEEYGVHRERIPTLQPGQFDGSTSWREFLSRFEDCARANHWSERTMTVQMRFCLVGAAGAVIHKNPRSGRWDYARIVEEVEAAYGPSSEHAAAIGIELRQRVHKAGELLHVLRDDIYEKVSIVYTDHSKREQDSISVEVFTNVMGDAEIVQRLLEERPRTLARAYEIAHRVLNERTIKDAYPLPRIQDTLDTLSTAKWFSTLDLASGYWQVELTPGARQAAAFCSRKGLFEWNVMPFGLCNAPAMFQHLMDRVLAGMQWEICLVYLDDIIVLGKDVKEMLQRLAQVFERLRQANLKLKPTKCCLFRHQVAYLGHIVSERGITTDPQKVQKIQQWPQPTNVNEVRQFVGLASYYWRFVKDFATVAKPLHNLLRKHARFHWTPECQLAFEKLKELLTTAPILGYPMDSGDLILDTDASNGSVNIC</sequence>
<comment type="caution">
    <text evidence="6">The sequence shown here is derived from an EMBL/GenBank/DDBJ whole genome shotgun (WGS) entry which is preliminary data.</text>
</comment>
<evidence type="ECO:0000256" key="4">
    <source>
        <dbReference type="SAM" id="MobiDB-lite"/>
    </source>
</evidence>
<dbReference type="Proteomes" id="UP001274896">
    <property type="component" value="Unassembled WGS sequence"/>
</dbReference>
<gene>
    <name evidence="6" type="ORF">QTP70_001396</name>
</gene>
<dbReference type="SUPFAM" id="SSF56672">
    <property type="entry name" value="DNA/RNA polymerases"/>
    <property type="match status" value="1"/>
</dbReference>
<feature type="domain" description="Reverse transcriptase" evidence="5">
    <location>
        <begin position="262"/>
        <end position="443"/>
    </location>
</feature>
<evidence type="ECO:0000256" key="2">
    <source>
        <dbReference type="ARBA" id="ARBA00012180"/>
    </source>
</evidence>
<organism evidence="6 7">
    <name type="scientific">Hemibagrus guttatus</name>
    <dbReference type="NCBI Taxonomy" id="175788"/>
    <lineage>
        <taxon>Eukaryota</taxon>
        <taxon>Metazoa</taxon>
        <taxon>Chordata</taxon>
        <taxon>Craniata</taxon>
        <taxon>Vertebrata</taxon>
        <taxon>Euteleostomi</taxon>
        <taxon>Actinopterygii</taxon>
        <taxon>Neopterygii</taxon>
        <taxon>Teleostei</taxon>
        <taxon>Ostariophysi</taxon>
        <taxon>Siluriformes</taxon>
        <taxon>Bagridae</taxon>
        <taxon>Hemibagrus</taxon>
    </lineage>
</organism>
<evidence type="ECO:0000256" key="3">
    <source>
        <dbReference type="ARBA" id="ARBA00023268"/>
    </source>
</evidence>
<dbReference type="Gene3D" id="3.10.10.10">
    <property type="entry name" value="HIV Type 1 Reverse Transcriptase, subunit A, domain 1"/>
    <property type="match status" value="1"/>
</dbReference>
<dbReference type="EMBL" id="JAUCMX010000022">
    <property type="protein sequence ID" value="KAK3513101.1"/>
    <property type="molecule type" value="Genomic_DNA"/>
</dbReference>
<feature type="region of interest" description="Disordered" evidence="4">
    <location>
        <begin position="1"/>
        <end position="72"/>
    </location>
</feature>
<dbReference type="InterPro" id="IPR000477">
    <property type="entry name" value="RT_dom"/>
</dbReference>
<dbReference type="InterPro" id="IPR043128">
    <property type="entry name" value="Rev_trsase/Diguanyl_cyclase"/>
</dbReference>
<keyword evidence="3" id="KW-0511">Multifunctional enzyme</keyword>
<keyword evidence="7" id="KW-1185">Reference proteome</keyword>
<comment type="similarity">
    <text evidence="1">Belongs to the beta type-B retroviral polymerase family. HERV class-II K(HML-2) pol subfamily.</text>
</comment>
<feature type="compositionally biased region" description="Polar residues" evidence="4">
    <location>
        <begin position="117"/>
        <end position="126"/>
    </location>
</feature>
<reference evidence="6" key="1">
    <citation type="submission" date="2023-06" db="EMBL/GenBank/DDBJ databases">
        <title>Male Hemibagrus guttatus genome.</title>
        <authorList>
            <person name="Bian C."/>
        </authorList>
    </citation>
    <scope>NUCLEOTIDE SEQUENCE</scope>
    <source>
        <strain evidence="6">Male_cb2023</strain>
        <tissue evidence="6">Muscle</tissue>
    </source>
</reference>
<accession>A0AAE0Q3K7</accession>
<dbReference type="PANTHER" id="PTHR37984">
    <property type="entry name" value="PROTEIN CBG26694"/>
    <property type="match status" value="1"/>
</dbReference>
<dbReference type="AlphaFoldDB" id="A0AAE0Q3K7"/>
<dbReference type="CDD" id="cd01647">
    <property type="entry name" value="RT_LTR"/>
    <property type="match status" value="1"/>
</dbReference>
<name>A0AAE0Q3K7_9TELE</name>
<evidence type="ECO:0000313" key="6">
    <source>
        <dbReference type="EMBL" id="KAK3513101.1"/>
    </source>
</evidence>
<dbReference type="InterPro" id="IPR043502">
    <property type="entry name" value="DNA/RNA_pol_sf"/>
</dbReference>
<dbReference type="PANTHER" id="PTHR37984:SF5">
    <property type="entry name" value="PROTEIN NYNRIN-LIKE"/>
    <property type="match status" value="1"/>
</dbReference>
<dbReference type="InterPro" id="IPR041577">
    <property type="entry name" value="RT_RNaseH_2"/>
</dbReference>
<dbReference type="InterPro" id="IPR050951">
    <property type="entry name" value="Retrovirus_Pol_polyprotein"/>
</dbReference>
<dbReference type="Pfam" id="PF17919">
    <property type="entry name" value="RT_RNaseH_2"/>
    <property type="match status" value="1"/>
</dbReference>
<feature type="region of interest" description="Disordered" evidence="4">
    <location>
        <begin position="111"/>
        <end position="144"/>
    </location>
</feature>
<dbReference type="FunFam" id="3.30.70.270:FF:000020">
    <property type="entry name" value="Transposon Tf2-6 polyprotein-like Protein"/>
    <property type="match status" value="1"/>
</dbReference>
<feature type="compositionally biased region" description="Low complexity" evidence="4">
    <location>
        <begin position="20"/>
        <end position="31"/>
    </location>
</feature>
<evidence type="ECO:0000313" key="7">
    <source>
        <dbReference type="Proteomes" id="UP001274896"/>
    </source>
</evidence>
<protein>
    <recommendedName>
        <fullName evidence="2">ribonuclease H</fullName>
        <ecNumber evidence="2">3.1.26.4</ecNumber>
    </recommendedName>
</protein>
<dbReference type="PROSITE" id="PS50878">
    <property type="entry name" value="RT_POL"/>
    <property type="match status" value="1"/>
</dbReference>
<dbReference type="Gene3D" id="3.30.70.270">
    <property type="match status" value="2"/>
</dbReference>
<evidence type="ECO:0000256" key="1">
    <source>
        <dbReference type="ARBA" id="ARBA00010879"/>
    </source>
</evidence>
<dbReference type="EC" id="3.1.26.4" evidence="2"/>
<dbReference type="GO" id="GO:0004523">
    <property type="term" value="F:RNA-DNA hybrid ribonuclease activity"/>
    <property type="evidence" value="ECO:0007669"/>
    <property type="project" value="UniProtKB-EC"/>
</dbReference>
<evidence type="ECO:0000259" key="5">
    <source>
        <dbReference type="PROSITE" id="PS50878"/>
    </source>
</evidence>